<gene>
    <name evidence="2" type="ORF">PCLFYP37_00818</name>
</gene>
<feature type="transmembrane region" description="Helical" evidence="1">
    <location>
        <begin position="18"/>
        <end position="38"/>
    </location>
</feature>
<sequence length="169" mass="18765">METTVRLYAPDYTEKRTYWLAVLFAVGNIVLPQLFHLVPQGGVTWLPIYFFTLVGAYKYGWRVGLLTAVLSPCVNSWWFGMPAAAVLPAILLKSVLLALAAGYAASRFRRVSVLLLSSVVLFYQVLGTLGEWAMTGDFGLAVQDFRIGLPGMALQIAGGYWMVKYVIYK</sequence>
<accession>A0A6N3H526</accession>
<feature type="transmembrane region" description="Helical" evidence="1">
    <location>
        <begin position="113"/>
        <end position="133"/>
    </location>
</feature>
<dbReference type="AlphaFoldDB" id="A0A6N3H526"/>
<evidence type="ECO:0000313" key="2">
    <source>
        <dbReference type="EMBL" id="VYU71280.1"/>
    </source>
</evidence>
<feature type="transmembrane region" description="Helical" evidence="1">
    <location>
        <begin position="145"/>
        <end position="163"/>
    </location>
</feature>
<keyword evidence="1" id="KW-0812">Transmembrane</keyword>
<protein>
    <recommendedName>
        <fullName evidence="3">ECF transporter S component</fullName>
    </recommendedName>
</protein>
<keyword evidence="1" id="KW-1133">Transmembrane helix</keyword>
<keyword evidence="1" id="KW-0472">Membrane</keyword>
<evidence type="ECO:0008006" key="3">
    <source>
        <dbReference type="Google" id="ProtNLM"/>
    </source>
</evidence>
<dbReference type="RefSeq" id="WP_118147599.1">
    <property type="nucleotide sequence ID" value="NZ_CACRUT010000035.1"/>
</dbReference>
<proteinExistence type="predicted"/>
<feature type="transmembrane region" description="Helical" evidence="1">
    <location>
        <begin position="85"/>
        <end position="106"/>
    </location>
</feature>
<name>A0A6N3H526_9BACT</name>
<evidence type="ECO:0000256" key="1">
    <source>
        <dbReference type="SAM" id="Phobius"/>
    </source>
</evidence>
<dbReference type="EMBL" id="CACRUT010000035">
    <property type="protein sequence ID" value="VYU71280.1"/>
    <property type="molecule type" value="Genomic_DNA"/>
</dbReference>
<organism evidence="2">
    <name type="scientific">Paraprevotella clara</name>
    <dbReference type="NCBI Taxonomy" id="454154"/>
    <lineage>
        <taxon>Bacteria</taxon>
        <taxon>Pseudomonadati</taxon>
        <taxon>Bacteroidota</taxon>
        <taxon>Bacteroidia</taxon>
        <taxon>Bacteroidales</taxon>
        <taxon>Prevotellaceae</taxon>
        <taxon>Paraprevotella</taxon>
    </lineage>
</organism>
<reference evidence="2" key="1">
    <citation type="submission" date="2019-11" db="EMBL/GenBank/DDBJ databases">
        <authorList>
            <person name="Feng L."/>
        </authorList>
    </citation>
    <scope>NUCLEOTIDE SEQUENCE</scope>
    <source>
        <strain evidence="2">PclaraLFYP37</strain>
    </source>
</reference>